<dbReference type="Gene3D" id="3.40.1830.10">
    <property type="entry name" value="Thermophilic metalloprotease (M29)"/>
    <property type="match status" value="1"/>
</dbReference>
<proteinExistence type="inferred from homology"/>
<accession>H9ULS7</accession>
<keyword evidence="7" id="KW-0479">Metal-binding</keyword>
<evidence type="ECO:0000256" key="7">
    <source>
        <dbReference type="ARBA" id="ARBA00022723"/>
    </source>
</evidence>
<comment type="similarity">
    <text evidence="4">Belongs to the peptidase M29 family.</text>
</comment>
<dbReference type="InterPro" id="IPR052170">
    <property type="entry name" value="M29_Exopeptidase"/>
</dbReference>
<evidence type="ECO:0000313" key="12">
    <source>
        <dbReference type="Proteomes" id="UP000007383"/>
    </source>
</evidence>
<evidence type="ECO:0000256" key="6">
    <source>
        <dbReference type="ARBA" id="ARBA00022670"/>
    </source>
</evidence>
<keyword evidence="6" id="KW-0645">Protease</keyword>
<dbReference type="InterPro" id="IPR000787">
    <property type="entry name" value="Peptidase_M29"/>
</dbReference>
<sequence length="424" mass="46674">MNTSLLSILSEDELRAYARVIVQVGVNLRPGQCFLIGTGPGNYEFARLTADEAYRAGAKYVKIDVLDAALNRSRIEHGRAEDLTYLPAYTHAVNNELLAYDWARIRIEDNEGLDALKGVDPDGIEAITRTYRQFRAETQNHMMNDQHPWCVVAAPGPAWAQRTLGSPAAETPESSVQQLQAFWQQLRSVLRLDTPDPVAAWDRHGQDLIQRCRTLDSLQLASLRFTSPGTDLTVGLNRRSRWKGGPASTPNGRSFLPNIPTEEVFTTPDFRTAEGTVVATRPVKVMETLVHQARFTFRDGRVVEHDAAEGKEALDRYLDIDAGARSIGELALVDSSSPIYQSGLLFNSILYDENASCHIALGAGYPSCLTDSHNLTDADAKQAAGCNVSLVHTDFMIGSPETDVTGIDRDGHEHALIRSGKFVI</sequence>
<dbReference type="GO" id="GO:0046872">
    <property type="term" value="F:metal ion binding"/>
    <property type="evidence" value="ECO:0007669"/>
    <property type="project" value="UniProtKB-KW"/>
</dbReference>
<keyword evidence="9" id="KW-0482">Metalloprotease</keyword>
<gene>
    <name evidence="11" type="ordered locus">Spiaf_2439</name>
</gene>
<dbReference type="GO" id="GO:0004177">
    <property type="term" value="F:aminopeptidase activity"/>
    <property type="evidence" value="ECO:0007669"/>
    <property type="project" value="UniProtKB-KW"/>
</dbReference>
<dbReference type="GO" id="GO:0008237">
    <property type="term" value="F:metallopeptidase activity"/>
    <property type="evidence" value="ECO:0007669"/>
    <property type="project" value="UniProtKB-KW"/>
</dbReference>
<dbReference type="InterPro" id="IPR035097">
    <property type="entry name" value="M29_N-terminal"/>
</dbReference>
<dbReference type="PANTHER" id="PTHR34448">
    <property type="entry name" value="AMINOPEPTIDASE"/>
    <property type="match status" value="1"/>
</dbReference>
<dbReference type="HOGENOM" id="CLU_054346_1_0_12"/>
<evidence type="ECO:0000256" key="3">
    <source>
        <dbReference type="ARBA" id="ARBA00001947"/>
    </source>
</evidence>
<comment type="cofactor">
    <cofactor evidence="2">
        <name>Mg(2+)</name>
        <dbReference type="ChEBI" id="CHEBI:18420"/>
    </cofactor>
</comment>
<organism evidence="11 12">
    <name type="scientific">Spirochaeta africana (strain ATCC 700263 / DSM 8902 / Z-7692)</name>
    <dbReference type="NCBI Taxonomy" id="889378"/>
    <lineage>
        <taxon>Bacteria</taxon>
        <taxon>Pseudomonadati</taxon>
        <taxon>Spirochaetota</taxon>
        <taxon>Spirochaetia</taxon>
        <taxon>Spirochaetales</taxon>
        <taxon>Spirochaetaceae</taxon>
        <taxon>Spirochaeta</taxon>
    </lineage>
</organism>
<dbReference type="KEGG" id="sfc:Spiaf_2439"/>
<evidence type="ECO:0000256" key="10">
    <source>
        <dbReference type="SAM" id="MobiDB-lite"/>
    </source>
</evidence>
<evidence type="ECO:0000256" key="9">
    <source>
        <dbReference type="ARBA" id="ARBA00023049"/>
    </source>
</evidence>
<dbReference type="PANTHER" id="PTHR34448:SF3">
    <property type="entry name" value="AMINOPEPTIDASE AMPS"/>
    <property type="match status" value="1"/>
</dbReference>
<evidence type="ECO:0000256" key="2">
    <source>
        <dbReference type="ARBA" id="ARBA00001946"/>
    </source>
</evidence>
<dbReference type="PRINTS" id="PR00919">
    <property type="entry name" value="THERMOPTASE"/>
</dbReference>
<keyword evidence="12" id="KW-1185">Reference proteome</keyword>
<evidence type="ECO:0000256" key="8">
    <source>
        <dbReference type="ARBA" id="ARBA00022801"/>
    </source>
</evidence>
<dbReference type="RefSeq" id="WP_014456452.1">
    <property type="nucleotide sequence ID" value="NC_017098.1"/>
</dbReference>
<dbReference type="STRING" id="889378.Spiaf_2439"/>
<evidence type="ECO:0000256" key="1">
    <source>
        <dbReference type="ARBA" id="ARBA00001941"/>
    </source>
</evidence>
<dbReference type="PATRIC" id="fig|889378.3.peg.2415"/>
<keyword evidence="8" id="KW-0378">Hydrolase</keyword>
<dbReference type="OrthoDB" id="9803993at2"/>
<evidence type="ECO:0000256" key="5">
    <source>
        <dbReference type="ARBA" id="ARBA00022438"/>
    </source>
</evidence>
<keyword evidence="5 11" id="KW-0031">Aminopeptidase</keyword>
<dbReference type="Pfam" id="PF02073">
    <property type="entry name" value="Peptidase_M29"/>
    <property type="match status" value="1"/>
</dbReference>
<comment type="cofactor">
    <cofactor evidence="1">
        <name>Co(2+)</name>
        <dbReference type="ChEBI" id="CHEBI:48828"/>
    </cofactor>
</comment>
<evidence type="ECO:0000256" key="4">
    <source>
        <dbReference type="ARBA" id="ARBA00008236"/>
    </source>
</evidence>
<dbReference type="eggNOG" id="COG2309">
    <property type="taxonomic scope" value="Bacteria"/>
</dbReference>
<evidence type="ECO:0000313" key="11">
    <source>
        <dbReference type="EMBL" id="AFG38470.1"/>
    </source>
</evidence>
<dbReference type="AlphaFoldDB" id="H9ULS7"/>
<dbReference type="Proteomes" id="UP000007383">
    <property type="component" value="Chromosome"/>
</dbReference>
<protein>
    <submittedName>
        <fullName evidence="11">Leucyl aminopeptidase (Aminopeptidase T)</fullName>
    </submittedName>
</protein>
<comment type="cofactor">
    <cofactor evidence="3">
        <name>Zn(2+)</name>
        <dbReference type="ChEBI" id="CHEBI:29105"/>
    </cofactor>
</comment>
<dbReference type="GO" id="GO:0006508">
    <property type="term" value="P:proteolysis"/>
    <property type="evidence" value="ECO:0007669"/>
    <property type="project" value="UniProtKB-KW"/>
</dbReference>
<dbReference type="EMBL" id="CP003282">
    <property type="protein sequence ID" value="AFG38470.1"/>
    <property type="molecule type" value="Genomic_DNA"/>
</dbReference>
<feature type="region of interest" description="Disordered" evidence="10">
    <location>
        <begin position="236"/>
        <end position="260"/>
    </location>
</feature>
<reference evidence="12" key="1">
    <citation type="journal article" date="2013" name="Stand. Genomic Sci.">
        <title>Complete genome sequence of the halophilic bacterium Spirochaeta africana type strain (Z-7692(T)) from the alkaline Lake Magadi in the East African Rift.</title>
        <authorList>
            <person name="Liolos K."/>
            <person name="Abt B."/>
            <person name="Scheuner C."/>
            <person name="Teshima H."/>
            <person name="Held B."/>
            <person name="Lapidus A."/>
            <person name="Nolan M."/>
            <person name="Lucas S."/>
            <person name="Deshpande S."/>
            <person name="Cheng J.F."/>
            <person name="Tapia R."/>
            <person name="Goodwin L.A."/>
            <person name="Pitluck S."/>
            <person name="Pagani I."/>
            <person name="Ivanova N."/>
            <person name="Mavromatis K."/>
            <person name="Mikhailova N."/>
            <person name="Huntemann M."/>
            <person name="Pati A."/>
            <person name="Chen A."/>
            <person name="Palaniappan K."/>
            <person name="Land M."/>
            <person name="Rohde M."/>
            <person name="Tindall B.J."/>
            <person name="Detter J.C."/>
            <person name="Goker M."/>
            <person name="Bristow J."/>
            <person name="Eisen J.A."/>
            <person name="Markowitz V."/>
            <person name="Hugenholtz P."/>
            <person name="Woyke T."/>
            <person name="Klenk H.P."/>
            <person name="Kyrpides N.C."/>
        </authorList>
    </citation>
    <scope>NUCLEOTIDE SEQUENCE</scope>
    <source>
        <strain evidence="12">ATCC 700263 / DSM 8902 / Z-7692</strain>
    </source>
</reference>
<dbReference type="SUPFAM" id="SSF144052">
    <property type="entry name" value="Thermophilic metalloprotease-like"/>
    <property type="match status" value="1"/>
</dbReference>
<name>H9ULS7_SPIAZ</name>